<dbReference type="EMBL" id="MU826353">
    <property type="protein sequence ID" value="KAJ7380455.1"/>
    <property type="molecule type" value="Genomic_DNA"/>
</dbReference>
<name>A0A9W9ZFN6_9CNID</name>
<evidence type="ECO:0000313" key="3">
    <source>
        <dbReference type="Proteomes" id="UP001163046"/>
    </source>
</evidence>
<dbReference type="Pfam" id="PF15711">
    <property type="entry name" value="ILEI"/>
    <property type="match status" value="1"/>
</dbReference>
<gene>
    <name evidence="2" type="ORF">OS493_008913</name>
</gene>
<proteinExistence type="predicted"/>
<dbReference type="AlphaFoldDB" id="A0A9W9ZFN6"/>
<sequence>MDLYDNGDELGVSFWIKHKGHIAVSVRSQGEPFNDPRITVNEVDYSPHSEGINFVVVDYDSGDVLFVRGFELSITEQQLMEFIKILPERAVVLLTIPASLLQSSPILTI</sequence>
<dbReference type="Proteomes" id="UP001163046">
    <property type="component" value="Unassembled WGS sequence"/>
</dbReference>
<reference evidence="2" key="1">
    <citation type="submission" date="2023-01" db="EMBL/GenBank/DDBJ databases">
        <title>Genome assembly of the deep-sea coral Lophelia pertusa.</title>
        <authorList>
            <person name="Herrera S."/>
            <person name="Cordes E."/>
        </authorList>
    </citation>
    <scope>NUCLEOTIDE SEQUENCE</scope>
    <source>
        <strain evidence="2">USNM1676648</strain>
        <tissue evidence="2">Polyp</tissue>
    </source>
</reference>
<accession>A0A9W9ZFN6</accession>
<evidence type="ECO:0000259" key="1">
    <source>
        <dbReference type="Pfam" id="PF15711"/>
    </source>
</evidence>
<protein>
    <recommendedName>
        <fullName evidence="1">ILEI/PANDER domain-containing protein</fullName>
    </recommendedName>
</protein>
<feature type="domain" description="ILEI/PANDER" evidence="1">
    <location>
        <begin position="51"/>
        <end position="96"/>
    </location>
</feature>
<comment type="caution">
    <text evidence="2">The sequence shown here is derived from an EMBL/GenBank/DDBJ whole genome shotgun (WGS) entry which is preliminary data.</text>
</comment>
<evidence type="ECO:0000313" key="2">
    <source>
        <dbReference type="EMBL" id="KAJ7380455.1"/>
    </source>
</evidence>
<keyword evidence="3" id="KW-1185">Reference proteome</keyword>
<dbReference type="InterPro" id="IPR039477">
    <property type="entry name" value="ILEI/PANDER_dom"/>
</dbReference>
<organism evidence="2 3">
    <name type="scientific">Desmophyllum pertusum</name>
    <dbReference type="NCBI Taxonomy" id="174260"/>
    <lineage>
        <taxon>Eukaryota</taxon>
        <taxon>Metazoa</taxon>
        <taxon>Cnidaria</taxon>
        <taxon>Anthozoa</taxon>
        <taxon>Hexacorallia</taxon>
        <taxon>Scleractinia</taxon>
        <taxon>Caryophylliina</taxon>
        <taxon>Caryophylliidae</taxon>
        <taxon>Desmophyllum</taxon>
    </lineage>
</organism>
<dbReference type="OrthoDB" id="6071166at2759"/>